<sequence>LTCNIGTCFADVQDEIHMAFKDNIPMTEDWIEVSAYKTILQIVCRASNWMFVGLPLYD</sequence>
<protein>
    <submittedName>
        <fullName evidence="1">Uncharacterized protein</fullName>
    </submittedName>
</protein>
<reference evidence="1" key="1">
    <citation type="submission" date="2023-06" db="EMBL/GenBank/DDBJ databases">
        <authorList>
            <consortium name="Lawrence Berkeley National Laboratory"/>
            <person name="Ahrendt S."/>
            <person name="Sahu N."/>
            <person name="Indic B."/>
            <person name="Wong-Bajracharya J."/>
            <person name="Merenyi Z."/>
            <person name="Ke H.-M."/>
            <person name="Monk M."/>
            <person name="Kocsube S."/>
            <person name="Drula E."/>
            <person name="Lipzen A."/>
            <person name="Balint B."/>
            <person name="Henrissat B."/>
            <person name="Andreopoulos B."/>
            <person name="Martin F.M."/>
            <person name="Harder C.B."/>
            <person name="Rigling D."/>
            <person name="Ford K.L."/>
            <person name="Foster G.D."/>
            <person name="Pangilinan J."/>
            <person name="Papanicolaou A."/>
            <person name="Barry K."/>
            <person name="LaButti K."/>
            <person name="Viragh M."/>
            <person name="Koriabine M."/>
            <person name="Yan M."/>
            <person name="Riley R."/>
            <person name="Champramary S."/>
            <person name="Plett K.L."/>
            <person name="Tsai I.J."/>
            <person name="Slot J."/>
            <person name="Sipos G."/>
            <person name="Plett J."/>
            <person name="Nagy L.G."/>
            <person name="Grigoriev I.V."/>
        </authorList>
    </citation>
    <scope>NUCLEOTIDE SEQUENCE</scope>
    <source>
        <strain evidence="1">FPL87.14</strain>
    </source>
</reference>
<feature type="non-terminal residue" evidence="1">
    <location>
        <position position="58"/>
    </location>
</feature>
<dbReference type="EMBL" id="JAUEPT010000092">
    <property type="protein sequence ID" value="KAK0432597.1"/>
    <property type="molecule type" value="Genomic_DNA"/>
</dbReference>
<name>A0AA39IZT5_9AGAR</name>
<comment type="caution">
    <text evidence="1">The sequence shown here is derived from an EMBL/GenBank/DDBJ whole genome shotgun (WGS) entry which is preliminary data.</text>
</comment>
<keyword evidence="2" id="KW-1185">Reference proteome</keyword>
<dbReference type="AlphaFoldDB" id="A0AA39IZT5"/>
<evidence type="ECO:0000313" key="2">
    <source>
        <dbReference type="Proteomes" id="UP001175226"/>
    </source>
</evidence>
<dbReference type="Proteomes" id="UP001175226">
    <property type="component" value="Unassembled WGS sequence"/>
</dbReference>
<organism evidence="1 2">
    <name type="scientific">Armillaria borealis</name>
    <dbReference type="NCBI Taxonomy" id="47425"/>
    <lineage>
        <taxon>Eukaryota</taxon>
        <taxon>Fungi</taxon>
        <taxon>Dikarya</taxon>
        <taxon>Basidiomycota</taxon>
        <taxon>Agaricomycotina</taxon>
        <taxon>Agaricomycetes</taxon>
        <taxon>Agaricomycetidae</taxon>
        <taxon>Agaricales</taxon>
        <taxon>Marasmiineae</taxon>
        <taxon>Physalacriaceae</taxon>
        <taxon>Armillaria</taxon>
    </lineage>
</organism>
<evidence type="ECO:0000313" key="1">
    <source>
        <dbReference type="EMBL" id="KAK0432597.1"/>
    </source>
</evidence>
<accession>A0AA39IZT5</accession>
<proteinExistence type="predicted"/>
<gene>
    <name evidence="1" type="ORF">EV421DRAFT_1719419</name>
</gene>